<dbReference type="Pfam" id="PF00117">
    <property type="entry name" value="GATase"/>
    <property type="match status" value="1"/>
</dbReference>
<organism evidence="5 6">
    <name type="scientific">Phakopsora pachyrhizi</name>
    <name type="common">Asian soybean rust disease fungus</name>
    <dbReference type="NCBI Taxonomy" id="170000"/>
    <lineage>
        <taxon>Eukaryota</taxon>
        <taxon>Fungi</taxon>
        <taxon>Dikarya</taxon>
        <taxon>Basidiomycota</taxon>
        <taxon>Pucciniomycotina</taxon>
        <taxon>Pucciniomycetes</taxon>
        <taxon>Pucciniales</taxon>
        <taxon>Phakopsoraceae</taxon>
        <taxon>Phakopsora</taxon>
    </lineage>
</organism>
<sequence length="413" mass="45805">MALELADGTIYQGYRFGVHKKSISRECAFQTGMVGYPESSTDFLYEGQILVLTYPLNGSYGVPERNGNLLSNHLESSRIHFPALEYSHYLASSSLGKWLQDEGIPAIYGVNTRDLTKRIRKGGIIMEKLLAKDALKPKSLKANVSKLSNTQQTRESLQSEYIDVALKDPNEKDLVEDVSRREPCLCKISDLPSGSQRIYPIMHPKMPRAIWILALNNSSVVKPGSFDGLFISNGPGDPKLAEDTIQCIRQATEMKEFSNFGICLGHKLLALAVGAKTLKLKYGNWGQNIPCNNLQSGQCYIASQNHGVQFHPESAAGPQDAKFLFDIFLQSAIACLQDGSFLPVTMPGGSHFENSLKNPRVLVKKVLAIKVLKQERVYTILINPNIATIQTTKGLADKVYFLPITPEFVRRVI</sequence>
<evidence type="ECO:0000256" key="1">
    <source>
        <dbReference type="ARBA" id="ARBA00022598"/>
    </source>
</evidence>
<dbReference type="Gene3D" id="3.40.50.20">
    <property type="match status" value="1"/>
</dbReference>
<dbReference type="GO" id="GO:0006228">
    <property type="term" value="P:UTP biosynthetic process"/>
    <property type="evidence" value="ECO:0007669"/>
    <property type="project" value="TreeGrafter"/>
</dbReference>
<dbReference type="PANTHER" id="PTHR11405:SF5">
    <property type="entry name" value="CAD PROTEIN"/>
    <property type="match status" value="1"/>
</dbReference>
<reference evidence="5" key="1">
    <citation type="submission" date="2022-06" db="EMBL/GenBank/DDBJ databases">
        <authorList>
            <consortium name="SYNGENTA / RWTH Aachen University"/>
        </authorList>
    </citation>
    <scope>NUCLEOTIDE SEQUENCE</scope>
</reference>
<dbReference type="Gene3D" id="3.50.30.20">
    <property type="entry name" value="Carbamoyl-phosphate synthase small subunit, N-terminal domain"/>
    <property type="match status" value="1"/>
</dbReference>
<evidence type="ECO:0000259" key="4">
    <source>
        <dbReference type="SMART" id="SM01097"/>
    </source>
</evidence>
<dbReference type="GO" id="GO:0005829">
    <property type="term" value="C:cytosol"/>
    <property type="evidence" value="ECO:0007669"/>
    <property type="project" value="TreeGrafter"/>
</dbReference>
<accession>A0AAV0BGQ1</accession>
<keyword evidence="6" id="KW-1185">Reference proteome</keyword>
<dbReference type="GO" id="GO:0004151">
    <property type="term" value="F:dihydroorotase activity"/>
    <property type="evidence" value="ECO:0007669"/>
    <property type="project" value="TreeGrafter"/>
</dbReference>
<dbReference type="GO" id="GO:0006541">
    <property type="term" value="P:glutamine metabolic process"/>
    <property type="evidence" value="ECO:0007669"/>
    <property type="project" value="TreeGrafter"/>
</dbReference>
<dbReference type="InterPro" id="IPR002474">
    <property type="entry name" value="CarbamoylP_synth_ssu_N"/>
</dbReference>
<dbReference type="Gene3D" id="3.40.50.880">
    <property type="match status" value="1"/>
</dbReference>
<protein>
    <submittedName>
        <fullName evidence="5">Carbamoyl-phosphate synthase</fullName>
    </submittedName>
</protein>
<dbReference type="GO" id="GO:0019240">
    <property type="term" value="P:citrulline biosynthetic process"/>
    <property type="evidence" value="ECO:0007669"/>
    <property type="project" value="TreeGrafter"/>
</dbReference>
<dbReference type="Proteomes" id="UP001153365">
    <property type="component" value="Unassembled WGS sequence"/>
</dbReference>
<dbReference type="SMART" id="SM01097">
    <property type="entry name" value="CPSase_sm_chain"/>
    <property type="match status" value="1"/>
</dbReference>
<feature type="domain" description="Carbamoyl-phosphate synthase small subunit N-terminal" evidence="4">
    <location>
        <begin position="1"/>
        <end position="130"/>
    </location>
</feature>
<evidence type="ECO:0000256" key="3">
    <source>
        <dbReference type="ARBA" id="ARBA00022840"/>
    </source>
</evidence>
<dbReference type="InterPro" id="IPR058047">
    <property type="entry name" value="CPSase_preATP-grasp"/>
</dbReference>
<dbReference type="AlphaFoldDB" id="A0AAV0BGQ1"/>
<dbReference type="Pfam" id="PF00988">
    <property type="entry name" value="CPSase_sm_chain"/>
    <property type="match status" value="1"/>
</dbReference>
<dbReference type="InterPro" id="IPR016185">
    <property type="entry name" value="PreATP-grasp_dom_sf"/>
</dbReference>
<dbReference type="SUPFAM" id="SSF52440">
    <property type="entry name" value="PreATP-grasp domain"/>
    <property type="match status" value="1"/>
</dbReference>
<dbReference type="GO" id="GO:0004088">
    <property type="term" value="F:carbamoyl-phosphate synthase (glutamine-hydrolyzing) activity"/>
    <property type="evidence" value="ECO:0007669"/>
    <property type="project" value="TreeGrafter"/>
</dbReference>
<dbReference type="Pfam" id="PF25596">
    <property type="entry name" value="CPSase_L_D1"/>
    <property type="match status" value="1"/>
</dbReference>
<evidence type="ECO:0000313" key="6">
    <source>
        <dbReference type="Proteomes" id="UP001153365"/>
    </source>
</evidence>
<keyword evidence="2" id="KW-0547">Nucleotide-binding</keyword>
<keyword evidence="3" id="KW-0067">ATP-binding</keyword>
<comment type="caution">
    <text evidence="5">The sequence shown here is derived from an EMBL/GenBank/DDBJ whole genome shotgun (WGS) entry which is preliminary data.</text>
</comment>
<evidence type="ECO:0000256" key="2">
    <source>
        <dbReference type="ARBA" id="ARBA00022741"/>
    </source>
</evidence>
<proteinExistence type="predicted"/>
<dbReference type="InterPro" id="IPR029062">
    <property type="entry name" value="Class_I_gatase-like"/>
</dbReference>
<keyword evidence="1" id="KW-0436">Ligase</keyword>
<dbReference type="SUPFAM" id="SSF52317">
    <property type="entry name" value="Class I glutamine amidotransferase-like"/>
    <property type="match status" value="1"/>
</dbReference>
<dbReference type="PANTHER" id="PTHR11405">
    <property type="entry name" value="CARBAMOYLTRANSFERASE FAMILY MEMBER"/>
    <property type="match status" value="1"/>
</dbReference>
<dbReference type="PROSITE" id="PS51273">
    <property type="entry name" value="GATASE_TYPE_1"/>
    <property type="match status" value="1"/>
</dbReference>
<name>A0AAV0BGQ1_PHAPC</name>
<dbReference type="EMBL" id="CALTRL010005790">
    <property type="protein sequence ID" value="CAH7686370.1"/>
    <property type="molecule type" value="Genomic_DNA"/>
</dbReference>
<dbReference type="InterPro" id="IPR036480">
    <property type="entry name" value="CarbP_synth_ssu_N_sf"/>
</dbReference>
<dbReference type="PRINTS" id="PR00099">
    <property type="entry name" value="CPSGATASE"/>
</dbReference>
<evidence type="ECO:0000313" key="5">
    <source>
        <dbReference type="EMBL" id="CAH7686370.1"/>
    </source>
</evidence>
<dbReference type="GO" id="GO:0004070">
    <property type="term" value="F:aspartate carbamoyltransferase activity"/>
    <property type="evidence" value="ECO:0007669"/>
    <property type="project" value="TreeGrafter"/>
</dbReference>
<dbReference type="GO" id="GO:0005524">
    <property type="term" value="F:ATP binding"/>
    <property type="evidence" value="ECO:0007669"/>
    <property type="project" value="UniProtKB-KW"/>
</dbReference>
<dbReference type="InterPro" id="IPR017926">
    <property type="entry name" value="GATASE"/>
</dbReference>
<dbReference type="SUPFAM" id="SSF52021">
    <property type="entry name" value="Carbamoyl phosphate synthetase, small subunit N-terminal domain"/>
    <property type="match status" value="1"/>
</dbReference>
<dbReference type="GO" id="GO:0006207">
    <property type="term" value="P:'de novo' pyrimidine nucleobase biosynthetic process"/>
    <property type="evidence" value="ECO:0007669"/>
    <property type="project" value="TreeGrafter"/>
</dbReference>
<gene>
    <name evidence="5" type="ORF">PPACK8108_LOCUS21014</name>
</gene>